<comment type="similarity">
    <text evidence="1">Belongs to the disease resistance NB-LRR family.</text>
</comment>
<evidence type="ECO:0000256" key="2">
    <source>
        <dbReference type="ARBA" id="ARBA00022614"/>
    </source>
</evidence>
<evidence type="ECO:0000259" key="6">
    <source>
        <dbReference type="Pfam" id="PF18052"/>
    </source>
</evidence>
<dbReference type="GO" id="GO:0000166">
    <property type="term" value="F:nucleotide binding"/>
    <property type="evidence" value="ECO:0007669"/>
    <property type="project" value="UniProtKB-KW"/>
</dbReference>
<evidence type="ECO:0000256" key="4">
    <source>
        <dbReference type="ARBA" id="ARBA00022741"/>
    </source>
</evidence>
<reference evidence="7" key="2">
    <citation type="journal article" date="2015" name="Data Brief">
        <title>Shoot transcriptome of the giant reed, Arundo donax.</title>
        <authorList>
            <person name="Barrero R.A."/>
            <person name="Guerrero F.D."/>
            <person name="Moolhuijzen P."/>
            <person name="Goolsby J.A."/>
            <person name="Tidwell J."/>
            <person name="Bellgard S.E."/>
            <person name="Bellgard M.I."/>
        </authorList>
    </citation>
    <scope>NUCLEOTIDE SEQUENCE</scope>
    <source>
        <tissue evidence="7">Shoot tissue taken approximately 20 cm above the soil surface</tissue>
    </source>
</reference>
<evidence type="ECO:0000256" key="5">
    <source>
        <dbReference type="ARBA" id="ARBA00022821"/>
    </source>
</evidence>
<name>A0A0A9HFK1_ARUDO</name>
<dbReference type="Gene3D" id="1.20.5.4130">
    <property type="match status" value="1"/>
</dbReference>
<sequence>MVEDAAVGWTISAVGWIALPITSRLLSDCFAFLGFDNESEKLRDLEARLLPQLALMREEAERIPPGQRPHAQLWANRLREAFYDAEDILDVADYHRLQKQVNFLLKSKEKMKVNFQLFQTQKKKQNCNTVTGS</sequence>
<dbReference type="InterPro" id="IPR041118">
    <property type="entry name" value="Rx_N"/>
</dbReference>
<evidence type="ECO:0000256" key="3">
    <source>
        <dbReference type="ARBA" id="ARBA00022737"/>
    </source>
</evidence>
<dbReference type="AlphaFoldDB" id="A0A0A9HFK1"/>
<keyword evidence="4" id="KW-0547">Nucleotide-binding</keyword>
<dbReference type="Pfam" id="PF18052">
    <property type="entry name" value="Rx_N"/>
    <property type="match status" value="1"/>
</dbReference>
<accession>A0A0A9HFK1</accession>
<feature type="domain" description="Disease resistance N-terminal" evidence="6">
    <location>
        <begin position="23"/>
        <end position="108"/>
    </location>
</feature>
<keyword evidence="5" id="KW-0611">Plant defense</keyword>
<reference evidence="7" key="1">
    <citation type="submission" date="2014-09" db="EMBL/GenBank/DDBJ databases">
        <authorList>
            <person name="Magalhaes I.L.F."/>
            <person name="Oliveira U."/>
            <person name="Santos F.R."/>
            <person name="Vidigal T.H.D.A."/>
            <person name="Brescovit A.D."/>
            <person name="Santos A.J."/>
        </authorList>
    </citation>
    <scope>NUCLEOTIDE SEQUENCE</scope>
    <source>
        <tissue evidence="7">Shoot tissue taken approximately 20 cm above the soil surface</tissue>
    </source>
</reference>
<protein>
    <recommendedName>
        <fullName evidence="6">Disease resistance N-terminal domain-containing protein</fullName>
    </recommendedName>
</protein>
<keyword evidence="2" id="KW-0433">Leucine-rich repeat</keyword>
<organism evidence="7">
    <name type="scientific">Arundo donax</name>
    <name type="common">Giant reed</name>
    <name type="synonym">Donax arundinaceus</name>
    <dbReference type="NCBI Taxonomy" id="35708"/>
    <lineage>
        <taxon>Eukaryota</taxon>
        <taxon>Viridiplantae</taxon>
        <taxon>Streptophyta</taxon>
        <taxon>Embryophyta</taxon>
        <taxon>Tracheophyta</taxon>
        <taxon>Spermatophyta</taxon>
        <taxon>Magnoliopsida</taxon>
        <taxon>Liliopsida</taxon>
        <taxon>Poales</taxon>
        <taxon>Poaceae</taxon>
        <taxon>PACMAD clade</taxon>
        <taxon>Arundinoideae</taxon>
        <taxon>Arundineae</taxon>
        <taxon>Arundo</taxon>
    </lineage>
</organism>
<dbReference type="GO" id="GO:0006952">
    <property type="term" value="P:defense response"/>
    <property type="evidence" value="ECO:0007669"/>
    <property type="project" value="UniProtKB-KW"/>
</dbReference>
<dbReference type="EMBL" id="GBRH01164300">
    <property type="protein sequence ID" value="JAE33596.1"/>
    <property type="molecule type" value="Transcribed_RNA"/>
</dbReference>
<keyword evidence="3" id="KW-0677">Repeat</keyword>
<evidence type="ECO:0000313" key="7">
    <source>
        <dbReference type="EMBL" id="JAE33596.1"/>
    </source>
</evidence>
<proteinExistence type="inferred from homology"/>
<evidence type="ECO:0000256" key="1">
    <source>
        <dbReference type="ARBA" id="ARBA00008894"/>
    </source>
</evidence>